<dbReference type="Proteomes" id="UP000593567">
    <property type="component" value="Unassembled WGS sequence"/>
</dbReference>
<keyword evidence="2" id="KW-0812">Transmembrane</keyword>
<evidence type="ECO:0000313" key="3">
    <source>
        <dbReference type="EMBL" id="KAF6020948.1"/>
    </source>
</evidence>
<evidence type="ECO:0000313" key="4">
    <source>
        <dbReference type="Proteomes" id="UP000593567"/>
    </source>
</evidence>
<dbReference type="AlphaFoldDB" id="A0A7J7J688"/>
<sequence length="315" mass="34716">MSALEELAALEKPSNIKQFELPSNLTPQANATMAPQANATMAPQANATMAPQANATTTLSLNQLNTSTDTQNNTVQLQTTTGSILATNSSENTSVEAELCRFRVIVLDIQTSQNRKKRQVNEEQNLAITFAMTEDDELITHNEIEDLLSGQTEIAQAIGAAINQNVSVNITDEIAEQSLPEDDVVAEEEKIKMKPCWVTSIVLGSLLISGIIGFIIYLMYETEIEKKRRNNTAEKNKKADSKLASENDKLLQENTELKSQLKNSKHPVRRSNKELKEGDDKERDSQLVHSKKQGGSAKNSYSLLDEGGYKSLTHP</sequence>
<feature type="compositionally biased region" description="Basic and acidic residues" evidence="1">
    <location>
        <begin position="271"/>
        <end position="286"/>
    </location>
</feature>
<feature type="region of interest" description="Disordered" evidence="1">
    <location>
        <begin position="230"/>
        <end position="315"/>
    </location>
</feature>
<name>A0A7J7J688_BUGNE</name>
<keyword evidence="4" id="KW-1185">Reference proteome</keyword>
<gene>
    <name evidence="3" type="ORF">EB796_020751</name>
</gene>
<comment type="caution">
    <text evidence="3">The sequence shown here is derived from an EMBL/GenBank/DDBJ whole genome shotgun (WGS) entry which is preliminary data.</text>
</comment>
<accession>A0A7J7J688</accession>
<evidence type="ECO:0000256" key="1">
    <source>
        <dbReference type="SAM" id="MobiDB-lite"/>
    </source>
</evidence>
<feature type="compositionally biased region" description="Polar residues" evidence="1">
    <location>
        <begin position="252"/>
        <end position="262"/>
    </location>
</feature>
<feature type="compositionally biased region" description="Basic and acidic residues" evidence="1">
    <location>
        <begin position="230"/>
        <end position="251"/>
    </location>
</feature>
<protein>
    <submittedName>
        <fullName evidence="3">Uncharacterized protein</fullName>
    </submittedName>
</protein>
<organism evidence="3 4">
    <name type="scientific">Bugula neritina</name>
    <name type="common">Brown bryozoan</name>
    <name type="synonym">Sertularia neritina</name>
    <dbReference type="NCBI Taxonomy" id="10212"/>
    <lineage>
        <taxon>Eukaryota</taxon>
        <taxon>Metazoa</taxon>
        <taxon>Spiralia</taxon>
        <taxon>Lophotrochozoa</taxon>
        <taxon>Bryozoa</taxon>
        <taxon>Gymnolaemata</taxon>
        <taxon>Cheilostomatida</taxon>
        <taxon>Flustrina</taxon>
        <taxon>Buguloidea</taxon>
        <taxon>Bugulidae</taxon>
        <taxon>Bugula</taxon>
    </lineage>
</organism>
<reference evidence="3" key="1">
    <citation type="submission" date="2020-06" db="EMBL/GenBank/DDBJ databases">
        <title>Draft genome of Bugula neritina, a colonial animal packing powerful symbionts and potential medicines.</title>
        <authorList>
            <person name="Rayko M."/>
        </authorList>
    </citation>
    <scope>NUCLEOTIDE SEQUENCE [LARGE SCALE GENOMIC DNA]</scope>
    <source>
        <strain evidence="3">Kwan_BN1</strain>
    </source>
</reference>
<dbReference type="EMBL" id="VXIV02003140">
    <property type="protein sequence ID" value="KAF6020948.1"/>
    <property type="molecule type" value="Genomic_DNA"/>
</dbReference>
<proteinExistence type="predicted"/>
<keyword evidence="2" id="KW-1133">Transmembrane helix</keyword>
<feature type="transmembrane region" description="Helical" evidence="2">
    <location>
        <begin position="197"/>
        <end position="220"/>
    </location>
</feature>
<keyword evidence="2" id="KW-0472">Membrane</keyword>
<evidence type="ECO:0000256" key="2">
    <source>
        <dbReference type="SAM" id="Phobius"/>
    </source>
</evidence>